<dbReference type="EMBL" id="CH940648">
    <property type="protein sequence ID" value="KRF79335.1"/>
    <property type="molecule type" value="Genomic_DNA"/>
</dbReference>
<dbReference type="SUPFAM" id="SSF52540">
    <property type="entry name" value="P-loop containing nucleoside triphosphate hydrolases"/>
    <property type="match status" value="2"/>
</dbReference>
<dbReference type="InterPro" id="IPR026082">
    <property type="entry name" value="ABCA"/>
</dbReference>
<evidence type="ECO:0000259" key="9">
    <source>
        <dbReference type="PROSITE" id="PS50893"/>
    </source>
</evidence>
<keyword evidence="3" id="KW-0547">Nucleotide-binding</keyword>
<organism evidence="10 11">
    <name type="scientific">Drosophila virilis</name>
    <name type="common">Fruit fly</name>
    <dbReference type="NCBI Taxonomy" id="7244"/>
    <lineage>
        <taxon>Eukaryota</taxon>
        <taxon>Metazoa</taxon>
        <taxon>Ecdysozoa</taxon>
        <taxon>Arthropoda</taxon>
        <taxon>Hexapoda</taxon>
        <taxon>Insecta</taxon>
        <taxon>Pterygota</taxon>
        <taxon>Neoptera</taxon>
        <taxon>Endopterygota</taxon>
        <taxon>Diptera</taxon>
        <taxon>Brachycera</taxon>
        <taxon>Muscomorpha</taxon>
        <taxon>Ephydroidea</taxon>
        <taxon>Drosophilidae</taxon>
        <taxon>Drosophila</taxon>
    </lineage>
</organism>
<accession>A0A0Q9WAT5</accession>
<feature type="transmembrane region" description="Helical" evidence="8">
    <location>
        <begin position="1136"/>
        <end position="1153"/>
    </location>
</feature>
<keyword evidence="4" id="KW-0067">ATP-binding</keyword>
<evidence type="ECO:0000256" key="5">
    <source>
        <dbReference type="ARBA" id="ARBA00022989"/>
    </source>
</evidence>
<name>A0A0Q9WAT5_DROVI</name>
<evidence type="ECO:0000256" key="4">
    <source>
        <dbReference type="ARBA" id="ARBA00022840"/>
    </source>
</evidence>
<dbReference type="InParanoid" id="A0A0Q9WAT5"/>
<feature type="transmembrane region" description="Helical" evidence="8">
    <location>
        <begin position="1217"/>
        <end position="1238"/>
    </location>
</feature>
<feature type="transmembrane region" description="Helical" evidence="8">
    <location>
        <begin position="855"/>
        <end position="874"/>
    </location>
</feature>
<feature type="transmembrane region" description="Helical" evidence="8">
    <location>
        <begin position="363"/>
        <end position="387"/>
    </location>
</feature>
<dbReference type="GO" id="GO:0005319">
    <property type="term" value="F:lipid transporter activity"/>
    <property type="evidence" value="ECO:0007669"/>
    <property type="project" value="TreeGrafter"/>
</dbReference>
<dbReference type="PROSITE" id="PS50893">
    <property type="entry name" value="ABC_TRANSPORTER_2"/>
    <property type="match status" value="2"/>
</dbReference>
<dbReference type="GO" id="GO:0140359">
    <property type="term" value="F:ABC-type transporter activity"/>
    <property type="evidence" value="ECO:0007669"/>
    <property type="project" value="InterPro"/>
</dbReference>
<feature type="region of interest" description="Disordered" evidence="7">
    <location>
        <begin position="1525"/>
        <end position="1617"/>
    </location>
</feature>
<feature type="transmembrane region" description="Helical" evidence="8">
    <location>
        <begin position="308"/>
        <end position="330"/>
    </location>
</feature>
<reference evidence="10 11" key="1">
    <citation type="journal article" date="2007" name="Nature">
        <title>Evolution of genes and genomes on the Drosophila phylogeny.</title>
        <authorList>
            <consortium name="Drosophila 12 Genomes Consortium"/>
            <person name="Clark A.G."/>
            <person name="Eisen M.B."/>
            <person name="Smith D.R."/>
            <person name="Bergman C.M."/>
            <person name="Oliver B."/>
            <person name="Markow T.A."/>
            <person name="Kaufman T.C."/>
            <person name="Kellis M."/>
            <person name="Gelbart W."/>
            <person name="Iyer V.N."/>
            <person name="Pollard D.A."/>
            <person name="Sackton T.B."/>
            <person name="Larracuente A.M."/>
            <person name="Singh N.D."/>
            <person name="Abad J.P."/>
            <person name="Abt D.N."/>
            <person name="Adryan B."/>
            <person name="Aguade M."/>
            <person name="Akashi H."/>
            <person name="Anderson W.W."/>
            <person name="Aquadro C.F."/>
            <person name="Ardell D.H."/>
            <person name="Arguello R."/>
            <person name="Artieri C.G."/>
            <person name="Barbash D.A."/>
            <person name="Barker D."/>
            <person name="Barsanti P."/>
            <person name="Batterham P."/>
            <person name="Batzoglou S."/>
            <person name="Begun D."/>
            <person name="Bhutkar A."/>
            <person name="Blanco E."/>
            <person name="Bosak S.A."/>
            <person name="Bradley R.K."/>
            <person name="Brand A.D."/>
            <person name="Brent M.R."/>
            <person name="Brooks A.N."/>
            <person name="Brown R.H."/>
            <person name="Butlin R.K."/>
            <person name="Caggese C."/>
            <person name="Calvi B.R."/>
            <person name="Bernardo de Carvalho A."/>
            <person name="Caspi A."/>
            <person name="Castrezana S."/>
            <person name="Celniker S.E."/>
            <person name="Chang J.L."/>
            <person name="Chapple C."/>
            <person name="Chatterji S."/>
            <person name="Chinwalla A."/>
            <person name="Civetta A."/>
            <person name="Clifton S.W."/>
            <person name="Comeron J.M."/>
            <person name="Costello J.C."/>
            <person name="Coyne J.A."/>
            <person name="Daub J."/>
            <person name="David R.G."/>
            <person name="Delcher A.L."/>
            <person name="Delehaunty K."/>
            <person name="Do C.B."/>
            <person name="Ebling H."/>
            <person name="Edwards K."/>
            <person name="Eickbush T."/>
            <person name="Evans J.D."/>
            <person name="Filipski A."/>
            <person name="Findeiss S."/>
            <person name="Freyhult E."/>
            <person name="Fulton L."/>
            <person name="Fulton R."/>
            <person name="Garcia A.C."/>
            <person name="Gardiner A."/>
            <person name="Garfield D.A."/>
            <person name="Garvin B.E."/>
            <person name="Gibson G."/>
            <person name="Gilbert D."/>
            <person name="Gnerre S."/>
            <person name="Godfrey J."/>
            <person name="Good R."/>
            <person name="Gotea V."/>
            <person name="Gravely B."/>
            <person name="Greenberg A.J."/>
            <person name="Griffiths-Jones S."/>
            <person name="Gross S."/>
            <person name="Guigo R."/>
            <person name="Gustafson E.A."/>
            <person name="Haerty W."/>
            <person name="Hahn M.W."/>
            <person name="Halligan D.L."/>
            <person name="Halpern A.L."/>
            <person name="Halter G.M."/>
            <person name="Han M.V."/>
            <person name="Heger A."/>
            <person name="Hillier L."/>
            <person name="Hinrichs A.S."/>
            <person name="Holmes I."/>
            <person name="Hoskins R.A."/>
            <person name="Hubisz M.J."/>
            <person name="Hultmark D."/>
            <person name="Huntley M.A."/>
            <person name="Jaffe D.B."/>
            <person name="Jagadeeshan S."/>
            <person name="Jeck W.R."/>
            <person name="Johnson J."/>
            <person name="Jones C.D."/>
            <person name="Jordan W.C."/>
            <person name="Karpen G.H."/>
            <person name="Kataoka E."/>
            <person name="Keightley P.D."/>
            <person name="Kheradpour P."/>
            <person name="Kirkness E.F."/>
            <person name="Koerich L.B."/>
            <person name="Kristiansen K."/>
            <person name="Kudrna D."/>
            <person name="Kulathinal R.J."/>
            <person name="Kumar S."/>
            <person name="Kwok R."/>
            <person name="Lander E."/>
            <person name="Langley C.H."/>
            <person name="Lapoint R."/>
            <person name="Lazzaro B.P."/>
            <person name="Lee S.J."/>
            <person name="Levesque L."/>
            <person name="Li R."/>
            <person name="Lin C.F."/>
            <person name="Lin M.F."/>
            <person name="Lindblad-Toh K."/>
            <person name="Llopart A."/>
            <person name="Long M."/>
            <person name="Low L."/>
            <person name="Lozovsky E."/>
            <person name="Lu J."/>
            <person name="Luo M."/>
            <person name="Machado C.A."/>
            <person name="Makalowski W."/>
            <person name="Marzo M."/>
            <person name="Matsuda M."/>
            <person name="Matzkin L."/>
            <person name="McAllister B."/>
            <person name="McBride C.S."/>
            <person name="McKernan B."/>
            <person name="McKernan K."/>
            <person name="Mendez-Lago M."/>
            <person name="Minx P."/>
            <person name="Mollenhauer M.U."/>
            <person name="Montooth K."/>
            <person name="Mount S.M."/>
            <person name="Mu X."/>
            <person name="Myers E."/>
            <person name="Negre B."/>
            <person name="Newfeld S."/>
            <person name="Nielsen R."/>
            <person name="Noor M.A."/>
            <person name="O'Grady P."/>
            <person name="Pachter L."/>
            <person name="Papaceit M."/>
            <person name="Parisi M.J."/>
            <person name="Parisi M."/>
            <person name="Parts L."/>
            <person name="Pedersen J.S."/>
            <person name="Pesole G."/>
            <person name="Phillippy A.M."/>
            <person name="Ponting C.P."/>
            <person name="Pop M."/>
            <person name="Porcelli D."/>
            <person name="Powell J.R."/>
            <person name="Prohaska S."/>
            <person name="Pruitt K."/>
            <person name="Puig M."/>
            <person name="Quesneville H."/>
            <person name="Ram K.R."/>
            <person name="Rand D."/>
            <person name="Rasmussen M.D."/>
            <person name="Reed L.K."/>
            <person name="Reenan R."/>
            <person name="Reily A."/>
            <person name="Remington K.A."/>
            <person name="Rieger T.T."/>
            <person name="Ritchie M.G."/>
            <person name="Robin C."/>
            <person name="Rogers Y.H."/>
            <person name="Rohde C."/>
            <person name="Rozas J."/>
            <person name="Rubenfield M.J."/>
            <person name="Ruiz A."/>
            <person name="Russo S."/>
            <person name="Salzberg S.L."/>
            <person name="Sanchez-Gracia A."/>
            <person name="Saranga D.J."/>
            <person name="Sato H."/>
            <person name="Schaeffer S.W."/>
            <person name="Schatz M.C."/>
            <person name="Schlenke T."/>
            <person name="Schwartz R."/>
            <person name="Segarra C."/>
            <person name="Singh R.S."/>
            <person name="Sirot L."/>
            <person name="Sirota M."/>
            <person name="Sisneros N.B."/>
            <person name="Smith C.D."/>
            <person name="Smith T.F."/>
            <person name="Spieth J."/>
            <person name="Stage D.E."/>
            <person name="Stark A."/>
            <person name="Stephan W."/>
            <person name="Strausberg R.L."/>
            <person name="Strempel S."/>
            <person name="Sturgill D."/>
            <person name="Sutton G."/>
            <person name="Sutton G.G."/>
            <person name="Tao W."/>
            <person name="Teichmann S."/>
            <person name="Tobari Y.N."/>
            <person name="Tomimura Y."/>
            <person name="Tsolas J.M."/>
            <person name="Valente V.L."/>
            <person name="Venter E."/>
            <person name="Venter J.C."/>
            <person name="Vicario S."/>
            <person name="Vieira F.G."/>
            <person name="Vilella A.J."/>
            <person name="Villasante A."/>
            <person name="Walenz B."/>
            <person name="Wang J."/>
            <person name="Wasserman M."/>
            <person name="Watts T."/>
            <person name="Wilson D."/>
            <person name="Wilson R.K."/>
            <person name="Wing R.A."/>
            <person name="Wolfner M.F."/>
            <person name="Wong A."/>
            <person name="Wong G.K."/>
            <person name="Wu C.I."/>
            <person name="Wu G."/>
            <person name="Yamamoto D."/>
            <person name="Yang H.P."/>
            <person name="Yang S.P."/>
            <person name="Yorke J.A."/>
            <person name="Yoshida K."/>
            <person name="Zdobnov E."/>
            <person name="Zhang P."/>
            <person name="Zhang Y."/>
            <person name="Zimin A.V."/>
            <person name="Baldwin J."/>
            <person name="Abdouelleil A."/>
            <person name="Abdulkadir J."/>
            <person name="Abebe A."/>
            <person name="Abera B."/>
            <person name="Abreu J."/>
            <person name="Acer S.C."/>
            <person name="Aftuck L."/>
            <person name="Alexander A."/>
            <person name="An P."/>
            <person name="Anderson E."/>
            <person name="Anderson S."/>
            <person name="Arachi H."/>
            <person name="Azer M."/>
            <person name="Bachantsang P."/>
            <person name="Barry A."/>
            <person name="Bayul T."/>
            <person name="Berlin A."/>
            <person name="Bessette D."/>
            <person name="Bloom T."/>
            <person name="Blye J."/>
            <person name="Boguslavskiy L."/>
            <person name="Bonnet C."/>
            <person name="Boukhgalter B."/>
            <person name="Bourzgui I."/>
            <person name="Brown A."/>
            <person name="Cahill P."/>
            <person name="Channer S."/>
            <person name="Cheshatsang Y."/>
            <person name="Chuda L."/>
            <person name="Citroen M."/>
            <person name="Collymore A."/>
            <person name="Cooke P."/>
            <person name="Costello M."/>
            <person name="D'Aco K."/>
            <person name="Daza R."/>
            <person name="De Haan G."/>
            <person name="DeGray S."/>
            <person name="DeMaso C."/>
            <person name="Dhargay N."/>
            <person name="Dooley K."/>
            <person name="Dooley E."/>
            <person name="Doricent M."/>
            <person name="Dorje P."/>
            <person name="Dorjee K."/>
            <person name="Dupes A."/>
            <person name="Elong R."/>
            <person name="Falk J."/>
            <person name="Farina A."/>
            <person name="Faro S."/>
            <person name="Ferguson D."/>
            <person name="Fisher S."/>
            <person name="Foley C.D."/>
            <person name="Franke A."/>
            <person name="Friedrich D."/>
            <person name="Gadbois L."/>
            <person name="Gearin G."/>
            <person name="Gearin C.R."/>
            <person name="Giannoukos G."/>
            <person name="Goode T."/>
            <person name="Graham J."/>
            <person name="Grandbois E."/>
            <person name="Grewal S."/>
            <person name="Gyaltsen K."/>
            <person name="Hafez N."/>
            <person name="Hagos B."/>
            <person name="Hall J."/>
            <person name="Henson C."/>
            <person name="Hollinger A."/>
            <person name="Honan T."/>
            <person name="Huard M.D."/>
            <person name="Hughes L."/>
            <person name="Hurhula B."/>
            <person name="Husby M.E."/>
            <person name="Kamat A."/>
            <person name="Kanga B."/>
            <person name="Kashin S."/>
            <person name="Khazanovich D."/>
            <person name="Kisner P."/>
            <person name="Lance K."/>
            <person name="Lara M."/>
            <person name="Lee W."/>
            <person name="Lennon N."/>
            <person name="Letendre F."/>
            <person name="LeVine R."/>
            <person name="Lipovsky A."/>
            <person name="Liu X."/>
            <person name="Liu J."/>
            <person name="Liu S."/>
            <person name="Lokyitsang T."/>
            <person name="Lokyitsang Y."/>
            <person name="Lubonja R."/>
            <person name="Lui A."/>
            <person name="MacDonald P."/>
            <person name="Magnisalis V."/>
            <person name="Maru K."/>
            <person name="Matthews C."/>
            <person name="McCusker W."/>
            <person name="McDonough S."/>
            <person name="Mehta T."/>
            <person name="Meldrim J."/>
            <person name="Meneus L."/>
            <person name="Mihai O."/>
            <person name="Mihalev A."/>
            <person name="Mihova T."/>
            <person name="Mittelman R."/>
            <person name="Mlenga V."/>
            <person name="Montmayeur A."/>
            <person name="Mulrain L."/>
            <person name="Navidi A."/>
            <person name="Naylor J."/>
            <person name="Negash T."/>
            <person name="Nguyen T."/>
            <person name="Nguyen N."/>
            <person name="Nicol R."/>
            <person name="Norbu C."/>
            <person name="Norbu N."/>
            <person name="Novod N."/>
            <person name="O'Neill B."/>
            <person name="Osman S."/>
            <person name="Markiewicz E."/>
            <person name="Oyono O.L."/>
            <person name="Patti C."/>
            <person name="Phunkhang P."/>
            <person name="Pierre F."/>
            <person name="Priest M."/>
            <person name="Raghuraman S."/>
            <person name="Rege F."/>
            <person name="Reyes R."/>
            <person name="Rise C."/>
            <person name="Rogov P."/>
            <person name="Ross K."/>
            <person name="Ryan E."/>
            <person name="Settipalli S."/>
            <person name="Shea T."/>
            <person name="Sherpa N."/>
            <person name="Shi L."/>
            <person name="Shih D."/>
            <person name="Sparrow T."/>
            <person name="Spaulding J."/>
            <person name="Stalker J."/>
            <person name="Stange-Thomann N."/>
            <person name="Stavropoulos S."/>
            <person name="Stone C."/>
            <person name="Strader C."/>
            <person name="Tesfaye S."/>
            <person name="Thomson T."/>
            <person name="Thoulutsang Y."/>
            <person name="Thoulutsang D."/>
            <person name="Topham K."/>
            <person name="Topping I."/>
            <person name="Tsamla T."/>
            <person name="Vassiliev H."/>
            <person name="Vo A."/>
            <person name="Wangchuk T."/>
            <person name="Wangdi T."/>
            <person name="Weiand M."/>
            <person name="Wilkinson J."/>
            <person name="Wilson A."/>
            <person name="Yadav S."/>
            <person name="Young G."/>
            <person name="Yu Q."/>
            <person name="Zembek L."/>
            <person name="Zhong D."/>
            <person name="Zimmer A."/>
            <person name="Zwirko Z."/>
            <person name="Jaffe D.B."/>
            <person name="Alvarez P."/>
            <person name="Brockman W."/>
            <person name="Butler J."/>
            <person name="Chin C."/>
            <person name="Gnerre S."/>
            <person name="Grabherr M."/>
            <person name="Kleber M."/>
            <person name="Mauceli E."/>
            <person name="MacCallum I."/>
        </authorList>
    </citation>
    <scope>NUCLEOTIDE SEQUENCE [LARGE SCALE GENOMIC DNA]</scope>
    <source>
        <strain evidence="11">Tucson 15010-1051.87</strain>
    </source>
</reference>
<feature type="compositionally biased region" description="Polar residues" evidence="7">
    <location>
        <begin position="1561"/>
        <end position="1575"/>
    </location>
</feature>
<evidence type="ECO:0000256" key="8">
    <source>
        <dbReference type="SAM" id="Phobius"/>
    </source>
</evidence>
<feature type="transmembrane region" description="Helical" evidence="8">
    <location>
        <begin position="1074"/>
        <end position="1098"/>
    </location>
</feature>
<dbReference type="OrthoDB" id="6500128at2759"/>
<feature type="domain" description="ABC transporter" evidence="9">
    <location>
        <begin position="494"/>
        <end position="723"/>
    </location>
</feature>
<dbReference type="KEGG" id="dvi:6626486"/>
<evidence type="ECO:0000256" key="1">
    <source>
        <dbReference type="ARBA" id="ARBA00004141"/>
    </source>
</evidence>
<dbReference type="GO" id="GO:0016887">
    <property type="term" value="F:ATP hydrolysis activity"/>
    <property type="evidence" value="ECO:0007669"/>
    <property type="project" value="InterPro"/>
</dbReference>
<dbReference type="GO" id="GO:0005524">
    <property type="term" value="F:ATP binding"/>
    <property type="evidence" value="ECO:0007669"/>
    <property type="project" value="UniProtKB-KW"/>
</dbReference>
<feature type="compositionally biased region" description="Basic and acidic residues" evidence="7">
    <location>
        <begin position="1535"/>
        <end position="1552"/>
    </location>
</feature>
<evidence type="ECO:0000256" key="2">
    <source>
        <dbReference type="ARBA" id="ARBA00022692"/>
    </source>
</evidence>
<dbReference type="PANTHER" id="PTHR19229:SF250">
    <property type="entry name" value="ABC TRANSPORTER DOMAIN-CONTAINING PROTEIN-RELATED"/>
    <property type="match status" value="1"/>
</dbReference>
<feature type="transmembrane region" description="Helical" evidence="8">
    <location>
        <begin position="231"/>
        <end position="254"/>
    </location>
</feature>
<dbReference type="CDD" id="cd03263">
    <property type="entry name" value="ABC_subfamily_A"/>
    <property type="match status" value="2"/>
</dbReference>
<dbReference type="Pfam" id="PF00005">
    <property type="entry name" value="ABC_tran"/>
    <property type="match status" value="2"/>
</dbReference>
<dbReference type="eggNOG" id="KOG0059">
    <property type="taxonomic scope" value="Eukaryota"/>
</dbReference>
<dbReference type="SMART" id="SM00382">
    <property type="entry name" value="AAA"/>
    <property type="match status" value="2"/>
</dbReference>
<gene>
    <name evidence="10" type="primary">Dvir\GJ20956</name>
    <name evidence="10" type="ORF">Dvir_GJ20956</name>
</gene>
<dbReference type="STRING" id="7244.A0A0Q9WAT5"/>
<evidence type="ECO:0000256" key="7">
    <source>
        <dbReference type="SAM" id="MobiDB-lite"/>
    </source>
</evidence>
<keyword evidence="11" id="KW-1185">Reference proteome</keyword>
<dbReference type="InterPro" id="IPR003439">
    <property type="entry name" value="ABC_transporter-like_ATP-bd"/>
</dbReference>
<evidence type="ECO:0000313" key="10">
    <source>
        <dbReference type="EMBL" id="KRF79335.1"/>
    </source>
</evidence>
<dbReference type="FunCoup" id="A0A0Q9WAT5">
    <property type="interactions" value="36"/>
</dbReference>
<proteinExistence type="predicted"/>
<dbReference type="Pfam" id="PF23321">
    <property type="entry name" value="R1_ABCA1"/>
    <property type="match status" value="1"/>
</dbReference>
<dbReference type="Gene3D" id="3.40.50.300">
    <property type="entry name" value="P-loop containing nucleotide triphosphate hydrolases"/>
    <property type="match status" value="2"/>
</dbReference>
<feature type="transmembrane region" description="Helical" evidence="8">
    <location>
        <begin position="408"/>
        <end position="428"/>
    </location>
</feature>
<feature type="domain" description="ABC transporter" evidence="9">
    <location>
        <begin position="1281"/>
        <end position="1515"/>
    </location>
</feature>
<sequence length="1740" mass="198513">MSTSTVSGQSQTNQGTCMKLRLLIRKNISVLLAHPLGTAIAILAPILLFLYTQFDQIFHSKSATQVHAIRHPAIDIHVPNVTSIFYSPMNAVLGRVVGDVATNLGTKNVQAFLDASELEAALVKQNGFVGIEFDDYFNTITEVPSKVKAAIRFPWHLRTMIGRKWPKRMYRPLVERMSKSLYDLEGFLIIQSKLSDALIKNRNRSAHVPQVHMQPFPDKMQKNFGYLLDPYSTLVMTFAFLFMGPSLIVGHQIVSEKQRHLREIMRLMGLTVGLNWLSWFIVACLFISIPLMVFLILMNWCLCPGSNFMVLLIIFVVYLLTLVCFIFVITAFVTSTVLTMSSICVLHCVSFMPYLMLGSQPRQAQAIFICLFMNSAMPLIFVQILGYEIRGLGVQWHNLFTTSHPDDIMSIGYILLIMLGTNILRIILCLYVDQLNPGEYGVAKKWYFPFKRKFWCPWERPGRAFVDEERFINQVKQRDTDAFEEIFHHRPVIMEAQHLCKSYGDIEAVRDFSLKFYEDEITVLLGHNGAGKTTTFMMLAGITLPTSGRVLVNGNNMATATQKARQSLSFCPQYNILFDELSAYWHIVFYSRLKGFERSEAEAEAERYLEIMDLMDKSTIKVAYLSTGMRRKLSVCCALCANTKVVLCDEPTACLDPSARREVWNLLRMEKTGRCIVMNTHFMEAAEVLGDRIAIMCDGELYGYGTAEFIVNNLGPGYRLVCVILADCDDREVTKFLRYHISAAQLESVTDTELTYRLPVESVHKFTNLFRAMEGKLAKLKISSFGVSAPTLSETFMKIGNAKIGTARTMESMKLTNAWVSQPSESQELRASRRRLNDWHGMMIKKVLFTWNHPFLFSFIILLPLFGLLMLALFDIIYSTDIPHVVDPYKLSVYPDPLVVHEWLVTGIQDGSEIFYDKSKMIADEYEKIAMEAGATVHSLTQISVGNYLLNHLNLNKEGFKETYVAATTYRDGSVTAWFNRRLEHGAPLSLGLIYNAIARVLGRMDIFITNKPRPDSKSNVYKPDRGLSSRRRTTFMLMYLSFVLSTFILLPVYEKATQMKEQQFINGIGVWTYWLSHLIWDFLLFILIIISTLLSFYRLPGQVLYMLAILLFFFGLSALTFTYLFTYFFNEAGSGMSYMLIINCCIVFLAVFTNSHQHKESFVYLHYVLMVLPLYVMYSATLKVFRRGRAENCELIEVGYVCNINHNCCEDKKVVIYPYIIVLIATAVLFFMLLLLASKIRPLRYAIKRRPMRCTTPDDADDVKHASKEIDDILKDKNKLRAHSLVCSRATKKYRRLVAVNCVSLKISPYECFGLLGLNGAGKTSTIDMIVGNHMISQGEIYVKEFSVKSQMKQCFQHIGFCPQNNTMFSYMTGRQMLRFTCLTSGMKKKFIKLTIGHLAASFVLSKHLDQKTKHYSAGTRRKLNIAMAVLARTLVCLDEPTTGVDIIAKQEIWLVLSDMRELGRSLFLTSHNMQECEALCSCIAILVNGTLRCYGSVQQLKNRFNKGVSIKIQLATNDEMTQPSLISDWTDSGSERSQRSSASKELEIDVSRLPMPTKASESNSRGPSMSVSISEEDPNTKGTQAKLKKRRRREAKIITPPKEANSPTASHESPRRTTIIPRVTITSASPKPSMMSRRTESWRLGSQIYSYSDAEEYYGLIKNVEEKFKEDFPDSYVLEKYVYRGMVTIVIPDNELKYSRIFTYMEQHRILLQIKHYAISQTSLEDIFMEFAHQEEAE</sequence>
<keyword evidence="5 8" id="KW-1133">Transmembrane helix</keyword>
<evidence type="ECO:0000313" key="11">
    <source>
        <dbReference type="Proteomes" id="UP000008792"/>
    </source>
</evidence>
<keyword evidence="2 8" id="KW-0812">Transmembrane</keyword>
<feature type="transmembrane region" description="Helical" evidence="8">
    <location>
        <begin position="274"/>
        <end position="296"/>
    </location>
</feature>
<evidence type="ECO:0000256" key="6">
    <source>
        <dbReference type="ARBA" id="ARBA00023136"/>
    </source>
</evidence>
<keyword evidence="6 8" id="KW-0472">Membrane</keyword>
<dbReference type="InterPro" id="IPR013525">
    <property type="entry name" value="ABC2_TM"/>
</dbReference>
<dbReference type="InterPro" id="IPR003593">
    <property type="entry name" value="AAA+_ATPase"/>
</dbReference>
<dbReference type="Pfam" id="PF12698">
    <property type="entry name" value="ABC2_membrane_3"/>
    <property type="match status" value="2"/>
</dbReference>
<feature type="transmembrane region" description="Helical" evidence="8">
    <location>
        <begin position="28"/>
        <end position="51"/>
    </location>
</feature>
<dbReference type="GO" id="GO:0016020">
    <property type="term" value="C:membrane"/>
    <property type="evidence" value="ECO:0007669"/>
    <property type="project" value="UniProtKB-SubCell"/>
</dbReference>
<protein>
    <submittedName>
        <fullName evidence="10">Uncharacterized protein, isoform C</fullName>
    </submittedName>
</protein>
<evidence type="ECO:0000256" key="3">
    <source>
        <dbReference type="ARBA" id="ARBA00022741"/>
    </source>
</evidence>
<dbReference type="PANTHER" id="PTHR19229">
    <property type="entry name" value="ATP-BINDING CASSETTE TRANSPORTER SUBFAMILY A ABCA"/>
    <property type="match status" value="1"/>
</dbReference>
<dbReference type="FunFam" id="3.40.50.300:FF:002275">
    <property type="entry name" value="ATP-binding cassette, subfamily A (ABC1), member 16"/>
    <property type="match status" value="1"/>
</dbReference>
<comment type="subcellular location">
    <subcellularLocation>
        <location evidence="1">Membrane</location>
        <topology evidence="1">Multi-pass membrane protein</topology>
    </subcellularLocation>
</comment>
<feature type="transmembrane region" description="Helical" evidence="8">
    <location>
        <begin position="1105"/>
        <end position="1130"/>
    </location>
</feature>
<feature type="transmembrane region" description="Helical" evidence="8">
    <location>
        <begin position="1036"/>
        <end position="1054"/>
    </location>
</feature>
<dbReference type="Proteomes" id="UP000008792">
    <property type="component" value="Unassembled WGS sequence"/>
</dbReference>
<feature type="transmembrane region" description="Helical" evidence="8">
    <location>
        <begin position="1165"/>
        <end position="1183"/>
    </location>
</feature>
<dbReference type="InterPro" id="IPR056264">
    <property type="entry name" value="R2_ABCA1-4-like"/>
</dbReference>
<dbReference type="InterPro" id="IPR027417">
    <property type="entry name" value="P-loop_NTPase"/>
</dbReference>